<evidence type="ECO:0000256" key="5">
    <source>
        <dbReference type="ARBA" id="ARBA00023235"/>
    </source>
</evidence>
<dbReference type="GO" id="GO:0043138">
    <property type="term" value="F:3'-5' DNA helicase activity"/>
    <property type="evidence" value="ECO:0007669"/>
    <property type="project" value="UniProtKB-EC"/>
</dbReference>
<dbReference type="RefSeq" id="WP_183402973.1">
    <property type="nucleotide sequence ID" value="NZ_JACHGG010000002.1"/>
</dbReference>
<sequence>MALRLRLEEVEQAERAFRHYLVPEAGYFRHYVLHTWQGQYEELKQAVEAGQYLKTDLSATEKGLLTAFVSYYADGEAMRAKFNQGFVARELARYDALFSRVEGRSLDEQQRKAIVSDEDNNLVVAGAGSGKTTTIVGKVQYVLDRYRVAPERILLISFTNKSAATLAERIGIAGIEPRTFHKFGKDIITAVEGRQPSLYDENQLNTFIAGALQDLLRQPAYAELVIDFFLRQLKPQKPNEAFRSRGEYIQFLRDFGMQPYRATKQEANGRVTYQREAVKSAEECHIANFLYLNNIEYYYEAPYEHPTATAHYAQWKPDFTIVQDGKRVYLEHFGVDKNGNVPAFFAKSGQSVLEARTRYWEKIEWARQTSRKHGTMLLETYSYQHSEHRLTEALRKQLEEYGIRLRPKTAAEVWEILSTVAEDEVGSFQTLLRTFLLHLKSSNSTVEQVRARNERVPAVHERERNRHFLAIIEPLVERYAQELARREEIDFNDLINRATDYVRTGRYGRSFDYIIIDEFQDISQGRAQLIRSLTERHPATKLFCVGDDWQSIYRFAGSDLALFTNFGQHFGHSLLSRIETTYRFHEPLLGQSSTFITRNPSQTPKHLRSGLPGRRTQLRVVATPAGQQDDTVTLVELLEELIATVSNLAHKELLLLGRYSFDFRRIRNTMRVFRVDATRSTLYYDYTDAAGRPQTLQLPFLTVHKSKGLEADIVVVLNCNTGRRGFPSEMADDPVLGLVLSTADQFANGEERRLFYVALTRAKEQVFLLSDPTSKSKFVLELEGQGSPASGSSVGRRCPACQTTELVLKTGVSAKGKPWSFYGCPNFAYGCDYQEWVKPVAKEIHVN</sequence>
<name>A0A7W9WC00_9BACT</name>
<dbReference type="GO" id="GO:0003677">
    <property type="term" value="F:DNA binding"/>
    <property type="evidence" value="ECO:0007669"/>
    <property type="project" value="InterPro"/>
</dbReference>
<evidence type="ECO:0000259" key="10">
    <source>
        <dbReference type="PROSITE" id="PS51198"/>
    </source>
</evidence>
<evidence type="ECO:0000256" key="8">
    <source>
        <dbReference type="ARBA" id="ARBA00048988"/>
    </source>
</evidence>
<comment type="catalytic activity">
    <reaction evidence="8">
        <text>ATP + H2O = ADP + phosphate + H(+)</text>
        <dbReference type="Rhea" id="RHEA:13065"/>
        <dbReference type="ChEBI" id="CHEBI:15377"/>
        <dbReference type="ChEBI" id="CHEBI:15378"/>
        <dbReference type="ChEBI" id="CHEBI:30616"/>
        <dbReference type="ChEBI" id="CHEBI:43474"/>
        <dbReference type="ChEBI" id="CHEBI:456216"/>
        <dbReference type="EC" id="5.6.2.4"/>
    </reaction>
</comment>
<dbReference type="InterPro" id="IPR000212">
    <property type="entry name" value="DNA_helicase_UvrD/REP"/>
</dbReference>
<dbReference type="Pfam" id="PF00580">
    <property type="entry name" value="UvrD-helicase"/>
    <property type="match status" value="2"/>
</dbReference>
<organism evidence="11 12">
    <name type="scientific">Hymenobacter luteus</name>
    <dbReference type="NCBI Taxonomy" id="1411122"/>
    <lineage>
        <taxon>Bacteria</taxon>
        <taxon>Pseudomonadati</taxon>
        <taxon>Bacteroidota</taxon>
        <taxon>Cytophagia</taxon>
        <taxon>Cytophagales</taxon>
        <taxon>Hymenobacteraceae</taxon>
        <taxon>Hymenobacter</taxon>
    </lineage>
</organism>
<dbReference type="GO" id="GO:0016787">
    <property type="term" value="F:hydrolase activity"/>
    <property type="evidence" value="ECO:0007669"/>
    <property type="project" value="UniProtKB-UniRule"/>
</dbReference>
<keyword evidence="2 9" id="KW-0378">Hydrolase</keyword>
<evidence type="ECO:0000256" key="2">
    <source>
        <dbReference type="ARBA" id="ARBA00022801"/>
    </source>
</evidence>
<evidence type="ECO:0000256" key="7">
    <source>
        <dbReference type="ARBA" id="ARBA00034808"/>
    </source>
</evidence>
<dbReference type="PANTHER" id="PTHR11070:SF63">
    <property type="entry name" value="DNA HELICASE IV"/>
    <property type="match status" value="1"/>
</dbReference>
<reference evidence="11 12" key="1">
    <citation type="submission" date="2020-08" db="EMBL/GenBank/DDBJ databases">
        <title>Genomic Encyclopedia of Type Strains, Phase IV (KMG-IV): sequencing the most valuable type-strain genomes for metagenomic binning, comparative biology and taxonomic classification.</title>
        <authorList>
            <person name="Goeker M."/>
        </authorList>
    </citation>
    <scope>NUCLEOTIDE SEQUENCE [LARGE SCALE GENOMIC DNA]</scope>
    <source>
        <strain evidence="11 12">DSM 26718</strain>
    </source>
</reference>
<dbReference type="Proteomes" id="UP000532746">
    <property type="component" value="Unassembled WGS sequence"/>
</dbReference>
<evidence type="ECO:0000256" key="4">
    <source>
        <dbReference type="ARBA" id="ARBA00022840"/>
    </source>
</evidence>
<comment type="caution">
    <text evidence="11">The sequence shown here is derived from an EMBL/GenBank/DDBJ whole genome shotgun (WGS) entry which is preliminary data.</text>
</comment>
<dbReference type="GO" id="GO:0005524">
    <property type="term" value="F:ATP binding"/>
    <property type="evidence" value="ECO:0007669"/>
    <property type="project" value="UniProtKB-UniRule"/>
</dbReference>
<dbReference type="PANTHER" id="PTHR11070">
    <property type="entry name" value="UVRD / RECB / PCRA DNA HELICASE FAMILY MEMBER"/>
    <property type="match status" value="1"/>
</dbReference>
<evidence type="ECO:0000313" key="11">
    <source>
        <dbReference type="EMBL" id="MBB6058866.1"/>
    </source>
</evidence>
<evidence type="ECO:0000256" key="6">
    <source>
        <dbReference type="ARBA" id="ARBA00034617"/>
    </source>
</evidence>
<dbReference type="SUPFAM" id="SSF52540">
    <property type="entry name" value="P-loop containing nucleoside triphosphate hydrolases"/>
    <property type="match status" value="1"/>
</dbReference>
<dbReference type="GO" id="GO:0000725">
    <property type="term" value="P:recombinational repair"/>
    <property type="evidence" value="ECO:0007669"/>
    <property type="project" value="TreeGrafter"/>
</dbReference>
<comment type="catalytic activity">
    <reaction evidence="6">
        <text>Couples ATP hydrolysis with the unwinding of duplex DNA by translocating in the 3'-5' direction.</text>
        <dbReference type="EC" id="5.6.2.4"/>
    </reaction>
</comment>
<accession>A0A7W9WC00</accession>
<keyword evidence="4 9" id="KW-0067">ATP-binding</keyword>
<evidence type="ECO:0000313" key="12">
    <source>
        <dbReference type="Proteomes" id="UP000532746"/>
    </source>
</evidence>
<dbReference type="PROSITE" id="PS51198">
    <property type="entry name" value="UVRD_HELICASE_ATP_BIND"/>
    <property type="match status" value="1"/>
</dbReference>
<dbReference type="InterPro" id="IPR014016">
    <property type="entry name" value="UvrD-like_ATP-bd"/>
</dbReference>
<dbReference type="GO" id="GO:0005829">
    <property type="term" value="C:cytosol"/>
    <property type="evidence" value="ECO:0007669"/>
    <property type="project" value="TreeGrafter"/>
</dbReference>
<protein>
    <recommendedName>
        <fullName evidence="7">DNA 3'-5' helicase</fullName>
        <ecNumber evidence="7">5.6.2.4</ecNumber>
    </recommendedName>
</protein>
<keyword evidence="5" id="KW-0413">Isomerase</keyword>
<dbReference type="Pfam" id="PF13361">
    <property type="entry name" value="UvrD_C"/>
    <property type="match status" value="1"/>
</dbReference>
<feature type="domain" description="UvrD-like helicase ATP-binding" evidence="10">
    <location>
        <begin position="104"/>
        <end position="585"/>
    </location>
</feature>
<keyword evidence="1 9" id="KW-0547">Nucleotide-binding</keyword>
<dbReference type="EC" id="5.6.2.4" evidence="7"/>
<proteinExistence type="predicted"/>
<evidence type="ECO:0000256" key="1">
    <source>
        <dbReference type="ARBA" id="ARBA00022741"/>
    </source>
</evidence>
<dbReference type="Gene3D" id="3.40.50.300">
    <property type="entry name" value="P-loop containing nucleotide triphosphate hydrolases"/>
    <property type="match status" value="3"/>
</dbReference>
<evidence type="ECO:0000256" key="9">
    <source>
        <dbReference type="PROSITE-ProRule" id="PRU00560"/>
    </source>
</evidence>
<evidence type="ECO:0000256" key="3">
    <source>
        <dbReference type="ARBA" id="ARBA00022806"/>
    </source>
</evidence>
<feature type="binding site" evidence="9">
    <location>
        <begin position="125"/>
        <end position="132"/>
    </location>
    <ligand>
        <name>ATP</name>
        <dbReference type="ChEBI" id="CHEBI:30616"/>
    </ligand>
</feature>
<dbReference type="EMBL" id="JACHGG010000002">
    <property type="protein sequence ID" value="MBB6058866.1"/>
    <property type="molecule type" value="Genomic_DNA"/>
</dbReference>
<gene>
    <name evidence="11" type="ORF">HNQ93_001712</name>
</gene>
<dbReference type="InterPro" id="IPR027417">
    <property type="entry name" value="P-loop_NTPase"/>
</dbReference>
<keyword evidence="12" id="KW-1185">Reference proteome</keyword>
<dbReference type="AlphaFoldDB" id="A0A7W9WC00"/>
<dbReference type="InterPro" id="IPR014017">
    <property type="entry name" value="DNA_helicase_UvrD-like_C"/>
</dbReference>
<keyword evidence="3 9" id="KW-0347">Helicase</keyword>